<sequence length="121" mass="14680">MDVFAFFVLQYQKLPVERRAFPLGTLMALSLQYEEDPLPCSKQIGWIVDRRKSKFERTDMSERDFRNMHFAQLEEPALADEYCRLAVKFLQEYRWVFDFKWIDFFTESVWERVPPDVVLKI</sequence>
<accession>A0A183IVH8</accession>
<evidence type="ECO:0000313" key="2">
    <source>
        <dbReference type="Proteomes" id="UP000270296"/>
    </source>
</evidence>
<gene>
    <name evidence="1" type="ORF">SBAD_LOCUS7627</name>
</gene>
<keyword evidence="2" id="KW-1185">Reference proteome</keyword>
<protein>
    <submittedName>
        <fullName evidence="3">Cyclin N-terminal domain-containing protein</fullName>
    </submittedName>
</protein>
<dbReference type="EMBL" id="UZAM01010788">
    <property type="protein sequence ID" value="VDP13755.1"/>
    <property type="molecule type" value="Genomic_DNA"/>
</dbReference>
<name>A0A183IVH8_9BILA</name>
<dbReference type="Proteomes" id="UP000270296">
    <property type="component" value="Unassembled WGS sequence"/>
</dbReference>
<dbReference type="AlphaFoldDB" id="A0A183IVH8"/>
<proteinExistence type="predicted"/>
<reference evidence="1 2" key="2">
    <citation type="submission" date="2018-11" db="EMBL/GenBank/DDBJ databases">
        <authorList>
            <consortium name="Pathogen Informatics"/>
        </authorList>
    </citation>
    <scope>NUCLEOTIDE SEQUENCE [LARGE SCALE GENOMIC DNA]</scope>
</reference>
<evidence type="ECO:0000313" key="3">
    <source>
        <dbReference type="WBParaSite" id="SBAD_0000791501-mRNA-1"/>
    </source>
</evidence>
<organism evidence="3">
    <name type="scientific">Soboliphyme baturini</name>
    <dbReference type="NCBI Taxonomy" id="241478"/>
    <lineage>
        <taxon>Eukaryota</taxon>
        <taxon>Metazoa</taxon>
        <taxon>Ecdysozoa</taxon>
        <taxon>Nematoda</taxon>
        <taxon>Enoplea</taxon>
        <taxon>Dorylaimia</taxon>
        <taxon>Dioctophymatida</taxon>
        <taxon>Dioctophymatoidea</taxon>
        <taxon>Soboliphymatidae</taxon>
        <taxon>Soboliphyme</taxon>
    </lineage>
</organism>
<reference evidence="3" key="1">
    <citation type="submission" date="2016-06" db="UniProtKB">
        <authorList>
            <consortium name="WormBaseParasite"/>
        </authorList>
    </citation>
    <scope>IDENTIFICATION</scope>
</reference>
<dbReference type="WBParaSite" id="SBAD_0000791501-mRNA-1">
    <property type="protein sequence ID" value="SBAD_0000791501-mRNA-1"/>
    <property type="gene ID" value="SBAD_0000791501"/>
</dbReference>
<evidence type="ECO:0000313" key="1">
    <source>
        <dbReference type="EMBL" id="VDP13755.1"/>
    </source>
</evidence>